<proteinExistence type="predicted"/>
<evidence type="ECO:0008006" key="3">
    <source>
        <dbReference type="Google" id="ProtNLM"/>
    </source>
</evidence>
<evidence type="ECO:0000313" key="2">
    <source>
        <dbReference type="Proteomes" id="UP000270025"/>
    </source>
</evidence>
<accession>A0A447Z4P3</accession>
<dbReference type="Proteomes" id="UP000270025">
    <property type="component" value="Chromosome"/>
</dbReference>
<gene>
    <name evidence="1" type="ORF">NCTC3166_00990</name>
</gene>
<dbReference type="EMBL" id="LR134266">
    <property type="protein sequence ID" value="VED67171.1"/>
    <property type="molecule type" value="Genomic_DNA"/>
</dbReference>
<dbReference type="AlphaFoldDB" id="A0A447Z4P3"/>
<organism evidence="1 2">
    <name type="scientific">Streptococcus viridans</name>
    <dbReference type="NCBI Taxonomy" id="78535"/>
    <lineage>
        <taxon>Bacteria</taxon>
        <taxon>Bacillati</taxon>
        <taxon>Bacillota</taxon>
        <taxon>Bacilli</taxon>
        <taxon>Lactobacillales</taxon>
        <taxon>Streptococcaceae</taxon>
        <taxon>Streptococcus</taxon>
    </lineage>
</organism>
<dbReference type="GeneID" id="93921696"/>
<dbReference type="KEGG" id="svf:NCTC3166_00990"/>
<sequence length="92" mass="10991">MHTEDIYTLLRNFYGLLVNDFPKTGLITKGIYEVEQVFETIKNLPDNQEHLIRYEIRQFLATLEQVQEGYRINFSNEENRILENLREVVCPI</sequence>
<protein>
    <recommendedName>
        <fullName evidence="3">Porphobilinogen deaminase</fullName>
    </recommendedName>
</protein>
<evidence type="ECO:0000313" key="1">
    <source>
        <dbReference type="EMBL" id="VED67171.1"/>
    </source>
</evidence>
<dbReference type="RefSeq" id="WP_006596413.1">
    <property type="nucleotide sequence ID" value="NZ_LR134266.1"/>
</dbReference>
<name>A0A447Z4P3_9STRE</name>
<reference evidence="1 2" key="1">
    <citation type="submission" date="2018-12" db="EMBL/GenBank/DDBJ databases">
        <authorList>
            <consortium name="Pathogen Informatics"/>
        </authorList>
    </citation>
    <scope>NUCLEOTIDE SEQUENCE [LARGE SCALE GENOMIC DNA]</scope>
    <source>
        <strain evidence="1 2">NCTC3166</strain>
    </source>
</reference>
<keyword evidence="2" id="KW-1185">Reference proteome</keyword>